<dbReference type="AlphaFoldDB" id="A0A0J7IW86"/>
<evidence type="ECO:0000256" key="3">
    <source>
        <dbReference type="ARBA" id="ARBA00022989"/>
    </source>
</evidence>
<evidence type="ECO:0000256" key="5">
    <source>
        <dbReference type="SAM" id="Phobius"/>
    </source>
</evidence>
<dbReference type="Pfam" id="PF07291">
    <property type="entry name" value="MauE"/>
    <property type="match status" value="1"/>
</dbReference>
<proteinExistence type="predicted"/>
<reference evidence="7 8" key="1">
    <citation type="journal article" date="2004" name="Int. J. Syst. Evol. Microbiol.">
        <title>Kaistella koreensis gen. nov., sp. nov., a novel member of the Chryseobacterium-Bergeyella-Riemerella branch.</title>
        <authorList>
            <person name="Kim M.K."/>
            <person name="Im W.T."/>
            <person name="Shin Y.K."/>
            <person name="Lim J.H."/>
            <person name="Kim S.H."/>
            <person name="Lee B.C."/>
            <person name="Park M.Y."/>
            <person name="Lee K.Y."/>
            <person name="Lee S.T."/>
        </authorList>
    </citation>
    <scope>NUCLEOTIDE SEQUENCE [LARGE SCALE GENOMIC DNA]</scope>
    <source>
        <strain evidence="7 8">CCUG 49689</strain>
    </source>
</reference>
<dbReference type="Proteomes" id="UP000035900">
    <property type="component" value="Unassembled WGS sequence"/>
</dbReference>
<keyword evidence="4 5" id="KW-0472">Membrane</keyword>
<dbReference type="EMBL" id="LFNG01000025">
    <property type="protein sequence ID" value="KMQ70217.1"/>
    <property type="molecule type" value="Genomic_DNA"/>
</dbReference>
<keyword evidence="3 5" id="KW-1133">Transmembrane helix</keyword>
<feature type="domain" description="Methylamine utilisation protein MauE" evidence="6">
    <location>
        <begin position="7"/>
        <end position="131"/>
    </location>
</feature>
<feature type="transmembrane region" description="Helical" evidence="5">
    <location>
        <begin position="47"/>
        <end position="68"/>
    </location>
</feature>
<evidence type="ECO:0000259" key="6">
    <source>
        <dbReference type="Pfam" id="PF07291"/>
    </source>
</evidence>
<comment type="subcellular location">
    <subcellularLocation>
        <location evidence="1">Membrane</location>
        <topology evidence="1">Multi-pass membrane protein</topology>
    </subcellularLocation>
</comment>
<feature type="transmembrane region" description="Helical" evidence="5">
    <location>
        <begin position="75"/>
        <end position="97"/>
    </location>
</feature>
<evidence type="ECO:0000313" key="8">
    <source>
        <dbReference type="Proteomes" id="UP000035900"/>
    </source>
</evidence>
<dbReference type="GO" id="GO:0016020">
    <property type="term" value="C:membrane"/>
    <property type="evidence" value="ECO:0007669"/>
    <property type="project" value="UniProtKB-SubCell"/>
</dbReference>
<evidence type="ECO:0000313" key="7">
    <source>
        <dbReference type="EMBL" id="KMQ70217.1"/>
    </source>
</evidence>
<sequence>MKTLTKTIPLAASLFFILLFVYAAASKMLDFENFQVQLAQSPLLSAYAGLISYAVIILEIVVAGLLCFQVTRLIGLYASFALMVAFTVYIYLILHFSDFVPCSCGGILEKMSWQQHLVFNIISVLLAFIGISFIRKDRAHRWTHTAARLAFAAALSAGSMVALFLSSEYIIKKENNFTRRFPHNPVIKEISYDLKVNSYYFAGCSNHKIYLGNHTAPFQFFTIDDSLKTLKTIKIQPDKEPNYRNTQVKISGDRLFFFDGTVPVIYAGDPNDFTGTVKTKSYKNAYFDQLAIIDSSNYYFTALSSATRDKILGYLKMNAKPFIKLRNDILTKKNDGIFETDGRLIIDEENNDVFYVHYYSNKIIKLDLNIKGQNQIKTIDPVAFPDIHTIKLRNGVRKIQGPPPTINRSVAAYSGLIFNESPRMGKFEQKLMWKENFIVDVYKTYPAGYWGSFYISKEKGKFPQMLVTDQYLFVLTDTKIIRYRLGKSLRDSFSKGRRRKPDIE</sequence>
<accession>A0A0J7IW86</accession>
<dbReference type="RefSeq" id="WP_048500579.1">
    <property type="nucleotide sequence ID" value="NZ_LFNG01000025.1"/>
</dbReference>
<dbReference type="GO" id="GO:0030416">
    <property type="term" value="P:methylamine metabolic process"/>
    <property type="evidence" value="ECO:0007669"/>
    <property type="project" value="InterPro"/>
</dbReference>
<organism evidence="7 8">
    <name type="scientific">Chryseobacterium koreense CCUG 49689</name>
    <dbReference type="NCBI Taxonomy" id="1304281"/>
    <lineage>
        <taxon>Bacteria</taxon>
        <taxon>Pseudomonadati</taxon>
        <taxon>Bacteroidota</taxon>
        <taxon>Flavobacteriia</taxon>
        <taxon>Flavobacteriales</taxon>
        <taxon>Weeksellaceae</taxon>
        <taxon>Chryseobacterium group</taxon>
        <taxon>Chryseobacterium</taxon>
    </lineage>
</organism>
<comment type="caution">
    <text evidence="7">The sequence shown here is derived from an EMBL/GenBank/DDBJ whole genome shotgun (WGS) entry which is preliminary data.</text>
</comment>
<keyword evidence="8" id="KW-1185">Reference proteome</keyword>
<evidence type="ECO:0000256" key="4">
    <source>
        <dbReference type="ARBA" id="ARBA00023136"/>
    </source>
</evidence>
<feature type="transmembrane region" description="Helical" evidence="5">
    <location>
        <begin position="117"/>
        <end position="134"/>
    </location>
</feature>
<evidence type="ECO:0000256" key="2">
    <source>
        <dbReference type="ARBA" id="ARBA00022692"/>
    </source>
</evidence>
<name>A0A0J7IW86_9FLAO</name>
<evidence type="ECO:0000256" key="1">
    <source>
        <dbReference type="ARBA" id="ARBA00004141"/>
    </source>
</evidence>
<keyword evidence="2 5" id="KW-0812">Transmembrane</keyword>
<dbReference type="PATRIC" id="fig|1304281.5.peg.2912"/>
<protein>
    <recommendedName>
        <fullName evidence="6">Methylamine utilisation protein MauE domain-containing protein</fullName>
    </recommendedName>
</protein>
<gene>
    <name evidence="7" type="ORF">ACM44_13485</name>
</gene>
<dbReference type="STRING" id="1304281.ACM44_13485"/>
<dbReference type="InterPro" id="IPR009908">
    <property type="entry name" value="Methylamine_util_MauE"/>
</dbReference>
<feature type="transmembrane region" description="Helical" evidence="5">
    <location>
        <begin position="146"/>
        <end position="165"/>
    </location>
</feature>
<dbReference type="OrthoDB" id="673785at2"/>